<evidence type="ECO:0000313" key="2">
    <source>
        <dbReference type="EMBL" id="CAB4570210.1"/>
    </source>
</evidence>
<dbReference type="InterPro" id="IPR012337">
    <property type="entry name" value="RNaseH-like_sf"/>
</dbReference>
<dbReference type="PROSITE" id="PS50967">
    <property type="entry name" value="HRDC"/>
    <property type="match status" value="1"/>
</dbReference>
<dbReference type="SMART" id="SM00474">
    <property type="entry name" value="35EXOc"/>
    <property type="match status" value="1"/>
</dbReference>
<dbReference type="InterPro" id="IPR010997">
    <property type="entry name" value="HRDC-like_sf"/>
</dbReference>
<dbReference type="SUPFAM" id="SSF47819">
    <property type="entry name" value="HRDC-like"/>
    <property type="match status" value="1"/>
</dbReference>
<dbReference type="GO" id="GO:0008408">
    <property type="term" value="F:3'-5' exonuclease activity"/>
    <property type="evidence" value="ECO:0007669"/>
    <property type="project" value="InterPro"/>
</dbReference>
<dbReference type="EMBL" id="CAEZTU010000004">
    <property type="protein sequence ID" value="CAB4570210.1"/>
    <property type="molecule type" value="Genomic_DNA"/>
</dbReference>
<proteinExistence type="predicted"/>
<name>A0A6J6E154_9ZZZZ</name>
<dbReference type="Pfam" id="PF00570">
    <property type="entry name" value="HRDC"/>
    <property type="match status" value="1"/>
</dbReference>
<dbReference type="PANTHER" id="PTHR47649:SF1">
    <property type="entry name" value="RIBONUCLEASE D"/>
    <property type="match status" value="1"/>
</dbReference>
<dbReference type="CDD" id="cd06142">
    <property type="entry name" value="RNaseD_exo"/>
    <property type="match status" value="1"/>
</dbReference>
<dbReference type="InterPro" id="IPR044876">
    <property type="entry name" value="HRDC_dom_sf"/>
</dbReference>
<sequence>MSESLEEIALEEADFLTHITKPIRNFELIDNQELLINCCNNLEKDEQPYAIDAERASGFKYSQRAYLLQISSATSDIYLIDPTSMKDLTPLRQLLNNKSWILHAATQDLPCLFELELKPGEIFDTELAARLLSLPHVGLGGLLEDELQITLDKEHSAADWSKRPLPQDWLVYAALDVEFLHQLRKSLTQKLVDKNKFEIAQQEFKALCSWQSPGLRNDPWRRTSGMHEVRGGQDAAIVRQIWLKRDEIAQQRDVAAGRVLNDAGIVEIAAKKPKTVQELKDLASIKYRPAKNDAEIWFEQLQIALQLGPDQWPVKQKGAESYPAPKSWLEKRPEAYHRLQFVKAQLNKLSEELLIPVEHLCSPDLVKKWCWDKPTDQLETINKWLISQGARDWQAQNLAPVLLSSLDNPKVD</sequence>
<dbReference type="SMART" id="SM00341">
    <property type="entry name" value="HRDC"/>
    <property type="match status" value="1"/>
</dbReference>
<dbReference type="Pfam" id="PF18305">
    <property type="entry name" value="DNA_pol_A_exoN"/>
    <property type="match status" value="1"/>
</dbReference>
<dbReference type="Gene3D" id="1.10.150.80">
    <property type="entry name" value="HRDC domain"/>
    <property type="match status" value="2"/>
</dbReference>
<accession>A0A6J6E154</accession>
<dbReference type="GO" id="GO:0003676">
    <property type="term" value="F:nucleic acid binding"/>
    <property type="evidence" value="ECO:0007669"/>
    <property type="project" value="InterPro"/>
</dbReference>
<dbReference type="InterPro" id="IPR041605">
    <property type="entry name" value="Exo_C"/>
</dbReference>
<dbReference type="GO" id="GO:0000166">
    <property type="term" value="F:nucleotide binding"/>
    <property type="evidence" value="ECO:0007669"/>
    <property type="project" value="InterPro"/>
</dbReference>
<dbReference type="Gene3D" id="3.30.420.10">
    <property type="entry name" value="Ribonuclease H-like superfamily/Ribonuclease H"/>
    <property type="match status" value="1"/>
</dbReference>
<reference evidence="2" key="1">
    <citation type="submission" date="2020-05" db="EMBL/GenBank/DDBJ databases">
        <authorList>
            <person name="Chiriac C."/>
            <person name="Salcher M."/>
            <person name="Ghai R."/>
            <person name="Kavagutti S V."/>
        </authorList>
    </citation>
    <scope>NUCLEOTIDE SEQUENCE</scope>
</reference>
<dbReference type="SUPFAM" id="SSF53098">
    <property type="entry name" value="Ribonuclease H-like"/>
    <property type="match status" value="1"/>
</dbReference>
<dbReference type="PANTHER" id="PTHR47649">
    <property type="entry name" value="RIBONUCLEASE D"/>
    <property type="match status" value="1"/>
</dbReference>
<evidence type="ECO:0000259" key="1">
    <source>
        <dbReference type="PROSITE" id="PS50967"/>
    </source>
</evidence>
<dbReference type="InterPro" id="IPR036397">
    <property type="entry name" value="RNaseH_sf"/>
</dbReference>
<dbReference type="InterPro" id="IPR002562">
    <property type="entry name" value="3'-5'_exonuclease_dom"/>
</dbReference>
<gene>
    <name evidence="2" type="ORF">UFOPK1740_00168</name>
</gene>
<dbReference type="GO" id="GO:0006139">
    <property type="term" value="P:nucleobase-containing compound metabolic process"/>
    <property type="evidence" value="ECO:0007669"/>
    <property type="project" value="InterPro"/>
</dbReference>
<protein>
    <submittedName>
        <fullName evidence="2">Unannotated protein</fullName>
    </submittedName>
</protein>
<organism evidence="2">
    <name type="scientific">freshwater metagenome</name>
    <dbReference type="NCBI Taxonomy" id="449393"/>
    <lineage>
        <taxon>unclassified sequences</taxon>
        <taxon>metagenomes</taxon>
        <taxon>ecological metagenomes</taxon>
    </lineage>
</organism>
<dbReference type="InterPro" id="IPR051086">
    <property type="entry name" value="RNase_D-like"/>
</dbReference>
<dbReference type="AlphaFoldDB" id="A0A6J6E154"/>
<dbReference type="InterPro" id="IPR002121">
    <property type="entry name" value="HRDC_dom"/>
</dbReference>
<feature type="domain" description="HRDC" evidence="1">
    <location>
        <begin position="231"/>
        <end position="311"/>
    </location>
</feature>
<dbReference type="Pfam" id="PF01612">
    <property type="entry name" value="DNA_pol_A_exo1"/>
    <property type="match status" value="1"/>
</dbReference>